<dbReference type="InterPro" id="IPR036322">
    <property type="entry name" value="WD40_repeat_dom_sf"/>
</dbReference>
<dbReference type="InParanoid" id="A0A078B277"/>
<dbReference type="InterPro" id="IPR037379">
    <property type="entry name" value="WDR74/Nsa1"/>
</dbReference>
<dbReference type="AlphaFoldDB" id="A0A078B277"/>
<dbReference type="InterPro" id="IPR015943">
    <property type="entry name" value="WD40/YVTN_repeat-like_dom_sf"/>
</dbReference>
<dbReference type="GO" id="GO:0030687">
    <property type="term" value="C:preribosome, large subunit precursor"/>
    <property type="evidence" value="ECO:0007669"/>
    <property type="project" value="TreeGrafter"/>
</dbReference>
<gene>
    <name evidence="2" type="primary">Contig12411.g13248</name>
    <name evidence="2" type="ORF">STYLEM_17763</name>
</gene>
<accession>A0A078B277</accession>
<dbReference type="Gene3D" id="2.130.10.10">
    <property type="entry name" value="YVTN repeat-like/Quinoprotein amine dehydrogenase"/>
    <property type="match status" value="1"/>
</dbReference>
<dbReference type="GO" id="GO:0005730">
    <property type="term" value="C:nucleolus"/>
    <property type="evidence" value="ECO:0007669"/>
    <property type="project" value="InterPro"/>
</dbReference>
<dbReference type="PANTHER" id="PTHR16038:SF4">
    <property type="entry name" value="WD REPEAT-CONTAINING PROTEIN 74"/>
    <property type="match status" value="1"/>
</dbReference>
<dbReference type="PANTHER" id="PTHR16038">
    <property type="entry name" value="NOP SEVEN ASSOCIATED PROTEIN 1"/>
    <property type="match status" value="1"/>
</dbReference>
<dbReference type="EMBL" id="CCKQ01016766">
    <property type="protein sequence ID" value="CDW88640.1"/>
    <property type="molecule type" value="Genomic_DNA"/>
</dbReference>
<evidence type="ECO:0000313" key="2">
    <source>
        <dbReference type="EMBL" id="CDW88640.1"/>
    </source>
</evidence>
<evidence type="ECO:0000313" key="3">
    <source>
        <dbReference type="Proteomes" id="UP000039865"/>
    </source>
</evidence>
<sequence length="422" mass="48515">MEKSESKQAIDYRTIFAGDDTGLLKKLKMSLRIEKDVIVEPSKKRNRKKRTLDEMLAGEEENNPKQDAIVFEDNGVIRDKAEANLKQLDKFGKQEKDEGIQFLQWSLGQDNNDYVSYLRGKSNVVEVFDTQTDNVFIQKSFKEELGIIKGIASLGDNIFNLKHAIIDEKGKMIVSKMEKLQEQKEKSKKSSKKLDKQQGSNKSEDFTVDVKSEKVHFMVQSPFQRNQVAIGSKDALLQIWDVSQQNNKPVWNARNLPNDELDLQIPIWDTDLSYLGSNHNFVVCTAYGDVREYDTREGRRRPVVNTRFLPKGQDDLYLSKILQSKKYDNHVYVANQEGHICVLDRKMNYKMIKKLVGNKGSIRSLTSYVSTVDNCEYVLSAGCDRHVRVFNAQSELQKTTELTHAYLKQKLNCVLISNNQKI</sequence>
<protein>
    <submittedName>
        <fullName evidence="2">Wd repeat-containing protein 74</fullName>
    </submittedName>
</protein>
<reference evidence="2 3" key="1">
    <citation type="submission" date="2014-06" db="EMBL/GenBank/DDBJ databases">
        <authorList>
            <person name="Swart Estienne"/>
        </authorList>
    </citation>
    <scope>NUCLEOTIDE SEQUENCE [LARGE SCALE GENOMIC DNA]</scope>
    <source>
        <strain evidence="2 3">130c</strain>
    </source>
</reference>
<feature type="region of interest" description="Disordered" evidence="1">
    <location>
        <begin position="178"/>
        <end position="206"/>
    </location>
</feature>
<feature type="compositionally biased region" description="Basic and acidic residues" evidence="1">
    <location>
        <begin position="192"/>
        <end position="206"/>
    </location>
</feature>
<organism evidence="2 3">
    <name type="scientific">Stylonychia lemnae</name>
    <name type="common">Ciliate</name>
    <dbReference type="NCBI Taxonomy" id="5949"/>
    <lineage>
        <taxon>Eukaryota</taxon>
        <taxon>Sar</taxon>
        <taxon>Alveolata</taxon>
        <taxon>Ciliophora</taxon>
        <taxon>Intramacronucleata</taxon>
        <taxon>Spirotrichea</taxon>
        <taxon>Stichotrichia</taxon>
        <taxon>Sporadotrichida</taxon>
        <taxon>Oxytrichidae</taxon>
        <taxon>Stylonychinae</taxon>
        <taxon>Stylonychia</taxon>
    </lineage>
</organism>
<name>A0A078B277_STYLE</name>
<dbReference type="SUPFAM" id="SSF50978">
    <property type="entry name" value="WD40 repeat-like"/>
    <property type="match status" value="1"/>
</dbReference>
<keyword evidence="3" id="KW-1185">Reference proteome</keyword>
<proteinExistence type="predicted"/>
<dbReference type="GO" id="GO:0042273">
    <property type="term" value="P:ribosomal large subunit biogenesis"/>
    <property type="evidence" value="ECO:0007669"/>
    <property type="project" value="InterPro"/>
</dbReference>
<evidence type="ECO:0000256" key="1">
    <source>
        <dbReference type="SAM" id="MobiDB-lite"/>
    </source>
</evidence>
<dbReference type="Proteomes" id="UP000039865">
    <property type="component" value="Unassembled WGS sequence"/>
</dbReference>
<dbReference type="OrthoDB" id="18388at2759"/>